<dbReference type="GO" id="GO:0016757">
    <property type="term" value="F:glycosyltransferase activity"/>
    <property type="evidence" value="ECO:0007669"/>
    <property type="project" value="InterPro"/>
</dbReference>
<name>L0KB64_HALHC</name>
<dbReference type="PANTHER" id="PTHR46401">
    <property type="entry name" value="GLYCOSYLTRANSFERASE WBBK-RELATED"/>
    <property type="match status" value="1"/>
</dbReference>
<evidence type="ECO:0000313" key="4">
    <source>
        <dbReference type="EMBL" id="AGB42256.1"/>
    </source>
</evidence>
<dbReference type="PANTHER" id="PTHR46401:SF2">
    <property type="entry name" value="GLYCOSYLTRANSFERASE WBBK-RELATED"/>
    <property type="match status" value="1"/>
</dbReference>
<dbReference type="InterPro" id="IPR001296">
    <property type="entry name" value="Glyco_trans_1"/>
</dbReference>
<dbReference type="HOGENOM" id="CLU_009583_27_5_9"/>
<dbReference type="SUPFAM" id="SSF53756">
    <property type="entry name" value="UDP-Glycosyltransferase/glycogen phosphorylase"/>
    <property type="match status" value="1"/>
</dbReference>
<feature type="domain" description="Glycosyltransferase subfamily 4-like N-terminal" evidence="3">
    <location>
        <begin position="63"/>
        <end position="176"/>
    </location>
</feature>
<gene>
    <name evidence="4" type="ordered locus">Halha_2382</name>
</gene>
<evidence type="ECO:0000313" key="5">
    <source>
        <dbReference type="Proteomes" id="UP000010880"/>
    </source>
</evidence>
<dbReference type="Pfam" id="PF00534">
    <property type="entry name" value="Glycos_transf_1"/>
    <property type="match status" value="1"/>
</dbReference>
<dbReference type="OrthoDB" id="9795068at2"/>
<reference evidence="5" key="1">
    <citation type="submission" date="2012-02" db="EMBL/GenBank/DDBJ databases">
        <title>The complete genome of Halobacteroides halobius DSM 5150.</title>
        <authorList>
            <person name="Lucas S."/>
            <person name="Copeland A."/>
            <person name="Lapidus A."/>
            <person name="Glavina del Rio T."/>
            <person name="Dalin E."/>
            <person name="Tice H."/>
            <person name="Bruce D."/>
            <person name="Goodwin L."/>
            <person name="Pitluck S."/>
            <person name="Peters L."/>
            <person name="Mikhailova N."/>
            <person name="Gu W."/>
            <person name="Kyrpides N."/>
            <person name="Mavromatis K."/>
            <person name="Ivanova N."/>
            <person name="Brettin T."/>
            <person name="Detter J.C."/>
            <person name="Han C."/>
            <person name="Larimer F."/>
            <person name="Land M."/>
            <person name="Hauser L."/>
            <person name="Markowitz V."/>
            <person name="Cheng J.-F."/>
            <person name="Hugenholtz P."/>
            <person name="Woyke T."/>
            <person name="Wu D."/>
            <person name="Tindall B."/>
            <person name="Pomrenke H."/>
            <person name="Brambilla E."/>
            <person name="Klenk H.-P."/>
            <person name="Eisen J.A."/>
        </authorList>
    </citation>
    <scope>NUCLEOTIDE SEQUENCE [LARGE SCALE GENOMIC DNA]</scope>
    <source>
        <strain evidence="5">ATCC 35273 / DSM 5150 / MD-1</strain>
    </source>
</reference>
<dbReference type="Proteomes" id="UP000010880">
    <property type="component" value="Chromosome"/>
</dbReference>
<keyword evidence="1 4" id="KW-0808">Transferase</keyword>
<dbReference type="InterPro" id="IPR028098">
    <property type="entry name" value="Glyco_trans_4-like_N"/>
</dbReference>
<evidence type="ECO:0000259" key="2">
    <source>
        <dbReference type="Pfam" id="PF00534"/>
    </source>
</evidence>
<dbReference type="Pfam" id="PF13439">
    <property type="entry name" value="Glyco_transf_4"/>
    <property type="match status" value="1"/>
</dbReference>
<feature type="domain" description="Glycosyl transferase family 1" evidence="2">
    <location>
        <begin position="192"/>
        <end position="357"/>
    </location>
</feature>
<dbReference type="CDD" id="cd03809">
    <property type="entry name" value="GT4_MtfB-like"/>
    <property type="match status" value="1"/>
</dbReference>
<dbReference type="Gene3D" id="3.40.50.2000">
    <property type="entry name" value="Glycogen Phosphorylase B"/>
    <property type="match status" value="2"/>
</dbReference>
<organism evidence="4 5">
    <name type="scientific">Halobacteroides halobius (strain ATCC 35273 / DSM 5150 / MD-1)</name>
    <dbReference type="NCBI Taxonomy" id="748449"/>
    <lineage>
        <taxon>Bacteria</taxon>
        <taxon>Bacillati</taxon>
        <taxon>Bacillota</taxon>
        <taxon>Clostridia</taxon>
        <taxon>Halanaerobiales</taxon>
        <taxon>Halobacteroidaceae</taxon>
        <taxon>Halobacteroides</taxon>
    </lineage>
</organism>
<protein>
    <submittedName>
        <fullName evidence="4">Glycosyltransferase</fullName>
    </submittedName>
</protein>
<dbReference type="eggNOG" id="COG0438">
    <property type="taxonomic scope" value="Bacteria"/>
</dbReference>
<dbReference type="AlphaFoldDB" id="L0KB64"/>
<keyword evidence="5" id="KW-1185">Reference proteome</keyword>
<dbReference type="KEGG" id="hhl:Halha_2382"/>
<evidence type="ECO:0000259" key="3">
    <source>
        <dbReference type="Pfam" id="PF13439"/>
    </source>
</evidence>
<proteinExistence type="predicted"/>
<dbReference type="EMBL" id="CP003359">
    <property type="protein sequence ID" value="AGB42256.1"/>
    <property type="molecule type" value="Genomic_DNA"/>
</dbReference>
<dbReference type="RefSeq" id="WP_015327970.1">
    <property type="nucleotide sequence ID" value="NC_019978.1"/>
</dbReference>
<evidence type="ECO:0000256" key="1">
    <source>
        <dbReference type="ARBA" id="ARBA00022679"/>
    </source>
</evidence>
<accession>L0KB64</accession>
<dbReference type="STRING" id="748449.Halha_2382"/>
<sequence>MRIGINAKYAFDKKVRGIGKYTLKLIQNLARIDTNNFYILYVDKVYSNNDIFNNLPDNFKIKQVKESNYLLFEQVKLPKYIKKDSLDVFHATGNTFPVLTDSNLKMIVTIHDVMFLKNEDIIPQPQTFYQKLGKYYRKYNLKFKSKIDKVITVSDFSKYDVHQETNIDLSKIKVTRLGFEKKFLNYEISQKEIEKGKEKFGIKDQFFYHLGGDATNKNTEQVIKVYSKLPSHIKVKYQLVITGIKHDLEDWKRKLKDYGLNNERVIFTGYVTDDELKFLYDQAELFLFLSLYEGFGIPILEAMGSKTPVIASNRSVIPEIVGDGGKIVNPNNETEVVNAICNILKSQELYCKIINKGVKNLNRFSWLELAKLTLKQYKEVYQK</sequence>